<dbReference type="GO" id="GO:0006044">
    <property type="term" value="P:N-acetylglucosamine metabolic process"/>
    <property type="evidence" value="ECO:0007669"/>
    <property type="project" value="TreeGrafter"/>
</dbReference>
<dbReference type="PANTHER" id="PTHR10704:SF44">
    <property type="entry name" value="LD35051P-RELATED"/>
    <property type="match status" value="1"/>
</dbReference>
<dbReference type="RefSeq" id="WP_150401261.1">
    <property type="nucleotide sequence ID" value="NZ_VXLC01000003.1"/>
</dbReference>
<dbReference type="EMBL" id="VXLC01000003">
    <property type="protein sequence ID" value="KAA8888986.1"/>
    <property type="molecule type" value="Genomic_DNA"/>
</dbReference>
<dbReference type="Gene3D" id="3.40.50.300">
    <property type="entry name" value="P-loop containing nucleotide triphosphate hydrolases"/>
    <property type="match status" value="1"/>
</dbReference>
<evidence type="ECO:0000313" key="1">
    <source>
        <dbReference type="EMBL" id="KAA8888986.1"/>
    </source>
</evidence>
<keyword evidence="2" id="KW-1185">Reference proteome</keyword>
<dbReference type="SUPFAM" id="SSF52540">
    <property type="entry name" value="P-loop containing nucleoside triphosphate hydrolases"/>
    <property type="match status" value="1"/>
</dbReference>
<sequence>MTNPPSDNGEPLKVLCITGWCRNGSTIIGNILNEIPGFFHVGELHFLWKNAAGRGVNEDCGCGRKLVDCPVWSTILPIGQPAGTSLVQHADEVIRRQLGNVRTRHTWQVLRRGLHNEQIRAHADLMTQVYQAVAKRTESRVIVDTTKIPGESALLEHLDGITPYYVHLVRDPRAVAQSWSKPKEYVYAMGPAKSTGYWTGFNLAAHALTKRHPERSMFLRYEDFIADPAGTVDQMLRLCASDPADNPLDDRTVELHANHTVTGNPDRFNVGATVIRPTDDSWRTGLARSAQRTVAALSWPLARSYGYRFGATDSNGKG</sequence>
<comment type="caution">
    <text evidence="1">The sequence shown here is derived from an EMBL/GenBank/DDBJ whole genome shotgun (WGS) entry which is preliminary data.</text>
</comment>
<dbReference type="Pfam" id="PF13469">
    <property type="entry name" value="Sulfotransfer_3"/>
    <property type="match status" value="1"/>
</dbReference>
<dbReference type="AlphaFoldDB" id="A0A5N0EJ47"/>
<dbReference type="OrthoDB" id="663914at2"/>
<proteinExistence type="predicted"/>
<gene>
    <name evidence="1" type="ORF">F3087_08295</name>
</gene>
<accession>A0A5N0EJ47</accession>
<dbReference type="GO" id="GO:0001517">
    <property type="term" value="F:N-acetylglucosamine 6-O-sulfotransferase activity"/>
    <property type="evidence" value="ECO:0007669"/>
    <property type="project" value="TreeGrafter"/>
</dbReference>
<organism evidence="1 2">
    <name type="scientific">Nocardia colli</name>
    <dbReference type="NCBI Taxonomy" id="2545717"/>
    <lineage>
        <taxon>Bacteria</taxon>
        <taxon>Bacillati</taxon>
        <taxon>Actinomycetota</taxon>
        <taxon>Actinomycetes</taxon>
        <taxon>Mycobacteriales</taxon>
        <taxon>Nocardiaceae</taxon>
        <taxon>Nocardia</taxon>
    </lineage>
</organism>
<name>A0A5N0EJ47_9NOCA</name>
<protein>
    <submittedName>
        <fullName evidence="1">Sulfotransferase domain-containing protein</fullName>
    </submittedName>
</protein>
<dbReference type="InterPro" id="IPR027417">
    <property type="entry name" value="P-loop_NTPase"/>
</dbReference>
<dbReference type="Proteomes" id="UP000323876">
    <property type="component" value="Unassembled WGS sequence"/>
</dbReference>
<dbReference type="InterPro" id="IPR051135">
    <property type="entry name" value="Gal/GlcNAc/GalNAc_ST"/>
</dbReference>
<dbReference type="PANTHER" id="PTHR10704">
    <property type="entry name" value="CARBOHYDRATE SULFOTRANSFERASE"/>
    <property type="match status" value="1"/>
</dbReference>
<reference evidence="1 2" key="1">
    <citation type="submission" date="2019-09" db="EMBL/GenBank/DDBJ databases">
        <authorList>
            <person name="Wang X."/>
        </authorList>
    </citation>
    <scope>NUCLEOTIDE SEQUENCE [LARGE SCALE GENOMIC DNA]</scope>
    <source>
        <strain evidence="1 2">CICC 11023</strain>
    </source>
</reference>
<evidence type="ECO:0000313" key="2">
    <source>
        <dbReference type="Proteomes" id="UP000323876"/>
    </source>
</evidence>
<dbReference type="GO" id="GO:0006790">
    <property type="term" value="P:sulfur compound metabolic process"/>
    <property type="evidence" value="ECO:0007669"/>
    <property type="project" value="TreeGrafter"/>
</dbReference>
<keyword evidence="1" id="KW-0808">Transferase</keyword>